<keyword evidence="7" id="KW-0472">Membrane</keyword>
<evidence type="ECO:0000256" key="1">
    <source>
        <dbReference type="ARBA" id="ARBA00022448"/>
    </source>
</evidence>
<dbReference type="PANTHER" id="PTHR30176:SF3">
    <property type="entry name" value="FERREDOXIN-TYPE PROTEIN NAPH"/>
    <property type="match status" value="1"/>
</dbReference>
<dbReference type="Pfam" id="PF13746">
    <property type="entry name" value="Fer4_18"/>
    <property type="match status" value="1"/>
</dbReference>
<gene>
    <name evidence="9" type="ORF">MNBD_GAMMA15-266</name>
</gene>
<evidence type="ECO:0000256" key="3">
    <source>
        <dbReference type="ARBA" id="ARBA00022723"/>
    </source>
</evidence>
<name>A0A3B0Y935_9ZZZZ</name>
<dbReference type="AlphaFoldDB" id="A0A3B0Y935"/>
<organism evidence="9">
    <name type="scientific">hydrothermal vent metagenome</name>
    <dbReference type="NCBI Taxonomy" id="652676"/>
    <lineage>
        <taxon>unclassified sequences</taxon>
        <taxon>metagenomes</taxon>
        <taxon>ecological metagenomes</taxon>
    </lineage>
</organism>
<dbReference type="GO" id="GO:0046872">
    <property type="term" value="F:metal ion binding"/>
    <property type="evidence" value="ECO:0007669"/>
    <property type="project" value="UniProtKB-KW"/>
</dbReference>
<keyword evidence="7" id="KW-1133">Transmembrane helix</keyword>
<accession>A0A3B0Y935</accession>
<dbReference type="Gene3D" id="1.10.1060.10">
    <property type="entry name" value="Alpha-helical ferredoxin"/>
    <property type="match status" value="1"/>
</dbReference>
<feature type="transmembrane region" description="Helical" evidence="7">
    <location>
        <begin position="336"/>
        <end position="354"/>
    </location>
</feature>
<dbReference type="GO" id="GO:0051539">
    <property type="term" value="F:4 iron, 4 sulfur cluster binding"/>
    <property type="evidence" value="ECO:0007669"/>
    <property type="project" value="UniProtKB-KW"/>
</dbReference>
<dbReference type="PROSITE" id="PS00198">
    <property type="entry name" value="4FE4S_FER_1"/>
    <property type="match status" value="1"/>
</dbReference>
<dbReference type="EMBL" id="UOFN01000075">
    <property type="protein sequence ID" value="VAW77308.1"/>
    <property type="molecule type" value="Genomic_DNA"/>
</dbReference>
<keyword evidence="6" id="KW-0411">Iron-sulfur</keyword>
<evidence type="ECO:0000256" key="2">
    <source>
        <dbReference type="ARBA" id="ARBA00022485"/>
    </source>
</evidence>
<reference evidence="9" key="1">
    <citation type="submission" date="2018-06" db="EMBL/GenBank/DDBJ databases">
        <authorList>
            <person name="Zhirakovskaya E."/>
        </authorList>
    </citation>
    <scope>NUCLEOTIDE SEQUENCE</scope>
</reference>
<proteinExistence type="predicted"/>
<feature type="transmembrane region" description="Helical" evidence="7">
    <location>
        <begin position="149"/>
        <end position="169"/>
    </location>
</feature>
<dbReference type="GO" id="GO:0005886">
    <property type="term" value="C:plasma membrane"/>
    <property type="evidence" value="ECO:0007669"/>
    <property type="project" value="TreeGrafter"/>
</dbReference>
<feature type="transmembrane region" description="Helical" evidence="7">
    <location>
        <begin position="189"/>
        <end position="207"/>
    </location>
</feature>
<keyword evidence="7" id="KW-0812">Transmembrane</keyword>
<dbReference type="InterPro" id="IPR013783">
    <property type="entry name" value="Ig-like_fold"/>
</dbReference>
<dbReference type="InterPro" id="IPR017900">
    <property type="entry name" value="4Fe4S_Fe_S_CS"/>
</dbReference>
<dbReference type="NCBIfam" id="TIGR02745">
    <property type="entry name" value="ccoG_rdxA_fixG"/>
    <property type="match status" value="1"/>
</dbReference>
<sequence>MTDSPSQALHHARIPIYPRSVRGRFRSLKWGILTLAYSVYFLLPWLRWERNAGPDQAVLFDIADRKFYIFSLVMHAQDLVWLIGVLLIAALLMFFVTGLAGRVFCGYFCFQTLWTDLYLLIERLVQGDRVARIRLDKSPLNANKFLRKLLTHLLWLTAAFWTGLTFTLYWENAPELIVKWFNGSAPFAAYATALFLTATTYVMAGLAREQVCTYMCPYARFQSVMFDADTRIVAYDVARGEGKHGRHKVTRDLKTLEQRRQQDVGECIECGYCVQVCPTGIDIRNGLQVQCISCALCIDACDDIFSSLGWGKGLIRYTSEKEEQGKKSRIWKPKTLGYGIALLVAVFALAWSVGHQAAVEMSVVQVRQPLFVRLSDGRVQNSYEIHIDNKTDKPISLAIMMRGLAGADLDVGKLSSVTVGAQRSLRVHARIRWDSGQKHKGSRSFEFNLVPQSRQEIGMISAPATFYMPGSES</sequence>
<protein>
    <submittedName>
        <fullName evidence="9">Type cbb3 cytochrome oxidase biogenesis protein CcoG, involved in Cu oxidation</fullName>
    </submittedName>
</protein>
<dbReference type="InterPro" id="IPR014116">
    <property type="entry name" value="Cyt_c_oxidase_cbb3_FixG"/>
</dbReference>
<feature type="transmembrane region" description="Helical" evidence="7">
    <location>
        <begin position="28"/>
        <end position="46"/>
    </location>
</feature>
<feature type="transmembrane region" description="Helical" evidence="7">
    <location>
        <begin position="79"/>
        <end position="100"/>
    </location>
</feature>
<dbReference type="Gene3D" id="2.60.40.10">
    <property type="entry name" value="Immunoglobulins"/>
    <property type="match status" value="1"/>
</dbReference>
<evidence type="ECO:0000256" key="4">
    <source>
        <dbReference type="ARBA" id="ARBA00022982"/>
    </source>
</evidence>
<keyword evidence="2" id="KW-0004">4Fe-4S</keyword>
<evidence type="ECO:0000256" key="5">
    <source>
        <dbReference type="ARBA" id="ARBA00023004"/>
    </source>
</evidence>
<keyword evidence="1" id="KW-0813">Transport</keyword>
<keyword evidence="5" id="KW-0408">Iron</keyword>
<dbReference type="InterPro" id="IPR051684">
    <property type="entry name" value="Electron_Trans/Redox"/>
</dbReference>
<dbReference type="InterPro" id="IPR009051">
    <property type="entry name" value="Helical_ferredxn"/>
</dbReference>
<dbReference type="PANTHER" id="PTHR30176">
    <property type="entry name" value="FERREDOXIN-TYPE PROTEIN NAPH"/>
    <property type="match status" value="1"/>
</dbReference>
<feature type="domain" description="4Fe-4S ferredoxin-type" evidence="8">
    <location>
        <begin position="258"/>
        <end position="286"/>
    </location>
</feature>
<dbReference type="Pfam" id="PF11614">
    <property type="entry name" value="FixG_C"/>
    <property type="match status" value="1"/>
</dbReference>
<evidence type="ECO:0000256" key="7">
    <source>
        <dbReference type="SAM" id="Phobius"/>
    </source>
</evidence>
<evidence type="ECO:0000313" key="9">
    <source>
        <dbReference type="EMBL" id="VAW77308.1"/>
    </source>
</evidence>
<evidence type="ECO:0000259" key="8">
    <source>
        <dbReference type="PROSITE" id="PS51379"/>
    </source>
</evidence>
<keyword evidence="3" id="KW-0479">Metal-binding</keyword>
<dbReference type="SUPFAM" id="SSF54862">
    <property type="entry name" value="4Fe-4S ferredoxins"/>
    <property type="match status" value="1"/>
</dbReference>
<evidence type="ECO:0000256" key="6">
    <source>
        <dbReference type="ARBA" id="ARBA00023014"/>
    </source>
</evidence>
<keyword evidence="4" id="KW-0249">Electron transport</keyword>
<dbReference type="InterPro" id="IPR017896">
    <property type="entry name" value="4Fe4S_Fe-S-bd"/>
</dbReference>
<dbReference type="PROSITE" id="PS51379">
    <property type="entry name" value="4FE4S_FER_2"/>
    <property type="match status" value="1"/>
</dbReference>
<dbReference type="InterPro" id="IPR032879">
    <property type="entry name" value="FixG_C"/>
</dbReference>